<keyword evidence="5" id="KW-1185">Reference proteome</keyword>
<dbReference type="AlphaFoldDB" id="A0A812B9M8"/>
<feature type="domain" description="Coiled-coil SMC6 And NSE5 INteracting (CANIN)" evidence="3">
    <location>
        <begin position="159"/>
        <end position="523"/>
    </location>
</feature>
<comment type="similarity">
    <text evidence="1">Belongs to the FAM178 family.</text>
</comment>
<evidence type="ECO:0000313" key="5">
    <source>
        <dbReference type="Proteomes" id="UP000597762"/>
    </source>
</evidence>
<feature type="compositionally biased region" description="Basic and acidic residues" evidence="2">
    <location>
        <begin position="80"/>
        <end position="105"/>
    </location>
</feature>
<dbReference type="EMBL" id="CAHIKZ030000479">
    <property type="protein sequence ID" value="CAE1176316.1"/>
    <property type="molecule type" value="Genomic_DNA"/>
</dbReference>
<sequence length="690" mass="77965">MACQKQESIKKFLRVRLDRRRSSLASISNDKNENTSAALKPTTSKSCSSLPTEGRSSEKSTGSKKVESPTSKIKKLIRINSKDLDEEKKAGIKRARSSEPSHDKSSFFGAGSENDSANFDDSDDFVESPNCSESQLDNIELKASGVQFDSKPCSKITLTLDVLLADKIQQDELDKMNEELQEHMLQGGITSMLAEFNEPDELLPEHREKIEQLKDFPQFKMNESPPWETVFKASHYCCLFSSSLYPSHFRFVPGKSKIDNTLAETKDVWTLDFLLKSDILRVVWCAVSNKPLILRWLFFIMSVHKEMAVSESCCKVILNAIQLQRSASRTRNTWAPEMADILRVFINYGASLEDLVPQRNLLKAEDLRCAEVPVNDKQKPSNPVNHSVNDTSQTTEKQEPDSNPDAPTPEPHYKISNLVNVLSVLAFAVESRPPYTPDQLTALFLMLCKIRMDIGIATRSMVYKIQAVLSRIIQKYTESEWPQKLMYLSSQLSMLISHHHNMLFLTETLPHCVRSIQLRRRLATLQLYVTVGLDVSEINKLPDLKISCLTDVFPFLKGYVQSELYKMYTAIDLLSIAVGDSSLNSSDREDLHRLMSHVTQLSEMLRDNGRMVACSTVKSKLVVLCTKWKILLESLSLTQKSLFAFTRQQSLMTPMTVEMTSQSYDSDSDSDTNSDHFSSSVSSVLSLPEI</sequence>
<dbReference type="PANTHER" id="PTHR16046:SF9">
    <property type="entry name" value="SMC5-SMC6 COMPLEX LOCALIZATION FACTOR PROTEIN 2"/>
    <property type="match status" value="1"/>
</dbReference>
<feature type="region of interest" description="Disordered" evidence="2">
    <location>
        <begin position="659"/>
        <end position="690"/>
    </location>
</feature>
<dbReference type="Pfam" id="PF14816">
    <property type="entry name" value="CANIN"/>
    <property type="match status" value="1"/>
</dbReference>
<dbReference type="Proteomes" id="UP000597762">
    <property type="component" value="Unassembled WGS sequence"/>
</dbReference>
<evidence type="ECO:0000313" key="4">
    <source>
        <dbReference type="EMBL" id="CAE1176316.1"/>
    </source>
</evidence>
<dbReference type="PANTHER" id="PTHR16046">
    <property type="entry name" value="SMC5-SMC6 COMPLEX LOCALIZATION FACTOR 2"/>
    <property type="match status" value="1"/>
</dbReference>
<protein>
    <recommendedName>
        <fullName evidence="3">Coiled-coil SMC6 And NSE5 INteracting (CANIN) domain-containing protein</fullName>
    </recommendedName>
</protein>
<evidence type="ECO:0000259" key="3">
    <source>
        <dbReference type="Pfam" id="PF14816"/>
    </source>
</evidence>
<feature type="compositionally biased region" description="Polar residues" evidence="2">
    <location>
        <begin position="380"/>
        <end position="395"/>
    </location>
</feature>
<reference evidence="4" key="1">
    <citation type="submission" date="2021-01" db="EMBL/GenBank/DDBJ databases">
        <authorList>
            <person name="Li R."/>
            <person name="Bekaert M."/>
        </authorList>
    </citation>
    <scope>NUCLEOTIDE SEQUENCE</scope>
    <source>
        <strain evidence="4">Farmed</strain>
    </source>
</reference>
<dbReference type="InterPro" id="IPR044276">
    <property type="entry name" value="CANIN_dom"/>
</dbReference>
<dbReference type="OrthoDB" id="6158547at2759"/>
<proteinExistence type="inferred from homology"/>
<feature type="region of interest" description="Disordered" evidence="2">
    <location>
        <begin position="20"/>
        <end position="131"/>
    </location>
</feature>
<evidence type="ECO:0000256" key="2">
    <source>
        <dbReference type="SAM" id="MobiDB-lite"/>
    </source>
</evidence>
<name>A0A812B9M8_ACAPH</name>
<feature type="compositionally biased region" description="Polar residues" evidence="2">
    <location>
        <begin position="34"/>
        <end position="51"/>
    </location>
</feature>
<organism evidence="4 5">
    <name type="scientific">Acanthosepion pharaonis</name>
    <name type="common">Pharaoh cuttlefish</name>
    <name type="synonym">Sepia pharaonis</name>
    <dbReference type="NCBI Taxonomy" id="158019"/>
    <lineage>
        <taxon>Eukaryota</taxon>
        <taxon>Metazoa</taxon>
        <taxon>Spiralia</taxon>
        <taxon>Lophotrochozoa</taxon>
        <taxon>Mollusca</taxon>
        <taxon>Cephalopoda</taxon>
        <taxon>Coleoidea</taxon>
        <taxon>Decapodiformes</taxon>
        <taxon>Sepiida</taxon>
        <taxon>Sepiina</taxon>
        <taxon>Sepiidae</taxon>
        <taxon>Acanthosepion</taxon>
    </lineage>
</organism>
<dbReference type="InterPro" id="IPR026161">
    <property type="entry name" value="FAM178"/>
</dbReference>
<feature type="compositionally biased region" description="Low complexity" evidence="2">
    <location>
        <begin position="675"/>
        <end position="690"/>
    </location>
</feature>
<gene>
    <name evidence="4" type="ORF">SPHA_14109</name>
</gene>
<accession>A0A812B9M8</accession>
<evidence type="ECO:0000256" key="1">
    <source>
        <dbReference type="ARBA" id="ARBA00010311"/>
    </source>
</evidence>
<feature type="region of interest" description="Disordered" evidence="2">
    <location>
        <begin position="374"/>
        <end position="411"/>
    </location>
</feature>
<comment type="caution">
    <text evidence="4">The sequence shown here is derived from an EMBL/GenBank/DDBJ whole genome shotgun (WGS) entry which is preliminary data.</text>
</comment>